<sequence>MRPAAFVFFALSTLPFLSVLALPTGTESSITHIAHDEETDTIHLYRRDGLLVDTFPASKLEENIPGIPPIFSETDIKGRDLDNDYGDEEALGTRAADADNSAHGDDDFVDEYELDAFELERRQGAGSCSSVTIEELRQLPDFKKIEEHADKEFGTGKRNVIVNPKEARFPDRNAKACVVGDVAFKYEGDPKCQTQKSESSGQLVGTSGKVSIKTIQGFKSKASFTTTQSSRLAIDSRVSASAGFGKLAGVSAEFSVSSEFFNSNTKVTESDTNNQNEISIDMEAKAGKQCTISTTVKSCQIQAKGALNLKATGWVWFNYEDKKKGHFKWAVNMDNVLNDDQRTSPMEIAGDVRSETKDHGGLVI</sequence>
<feature type="signal peptide" evidence="1">
    <location>
        <begin position="1"/>
        <end position="21"/>
    </location>
</feature>
<evidence type="ECO:0000313" key="3">
    <source>
        <dbReference type="Proteomes" id="UP001437256"/>
    </source>
</evidence>
<protein>
    <submittedName>
        <fullName evidence="2">Uncharacterized protein</fullName>
    </submittedName>
</protein>
<keyword evidence="1" id="KW-0732">Signal</keyword>
<organism evidence="2 3">
    <name type="scientific">Marasmius tenuissimus</name>
    <dbReference type="NCBI Taxonomy" id="585030"/>
    <lineage>
        <taxon>Eukaryota</taxon>
        <taxon>Fungi</taxon>
        <taxon>Dikarya</taxon>
        <taxon>Basidiomycota</taxon>
        <taxon>Agaricomycotina</taxon>
        <taxon>Agaricomycetes</taxon>
        <taxon>Agaricomycetidae</taxon>
        <taxon>Agaricales</taxon>
        <taxon>Marasmiineae</taxon>
        <taxon>Marasmiaceae</taxon>
        <taxon>Marasmius</taxon>
    </lineage>
</organism>
<gene>
    <name evidence="2" type="ORF">AAF712_011403</name>
</gene>
<evidence type="ECO:0000256" key="1">
    <source>
        <dbReference type="SAM" id="SignalP"/>
    </source>
</evidence>
<accession>A0ABR2ZKN5</accession>
<reference evidence="2 3" key="1">
    <citation type="submission" date="2024-05" db="EMBL/GenBank/DDBJ databases">
        <title>A draft genome resource for the thread blight pathogen Marasmius tenuissimus strain MS-2.</title>
        <authorList>
            <person name="Yulfo-Soto G.E."/>
            <person name="Baruah I.K."/>
            <person name="Amoako-Attah I."/>
            <person name="Bukari Y."/>
            <person name="Meinhardt L.W."/>
            <person name="Bailey B.A."/>
            <person name="Cohen S.P."/>
        </authorList>
    </citation>
    <scope>NUCLEOTIDE SEQUENCE [LARGE SCALE GENOMIC DNA]</scope>
    <source>
        <strain evidence="2 3">MS-2</strain>
    </source>
</reference>
<name>A0ABR2ZKN5_9AGAR</name>
<comment type="caution">
    <text evidence="2">The sequence shown here is derived from an EMBL/GenBank/DDBJ whole genome shotgun (WGS) entry which is preliminary data.</text>
</comment>
<proteinExistence type="predicted"/>
<dbReference type="EMBL" id="JBBXMP010000124">
    <property type="protein sequence ID" value="KAL0061732.1"/>
    <property type="molecule type" value="Genomic_DNA"/>
</dbReference>
<evidence type="ECO:0000313" key="2">
    <source>
        <dbReference type="EMBL" id="KAL0061732.1"/>
    </source>
</evidence>
<dbReference type="Proteomes" id="UP001437256">
    <property type="component" value="Unassembled WGS sequence"/>
</dbReference>
<feature type="chain" id="PRO_5047286777" evidence="1">
    <location>
        <begin position="22"/>
        <end position="364"/>
    </location>
</feature>
<keyword evidence="3" id="KW-1185">Reference proteome</keyword>
<dbReference type="SUPFAM" id="SSF56973">
    <property type="entry name" value="Aerolisin/ETX pore-forming domain"/>
    <property type="match status" value="1"/>
</dbReference>